<dbReference type="OrthoDB" id="4892971at2759"/>
<dbReference type="RefSeq" id="XP_016625422.1">
    <property type="nucleotide sequence ID" value="XM_016758173.1"/>
</dbReference>
<dbReference type="InterPro" id="IPR011008">
    <property type="entry name" value="Dimeric_a/b-barrel"/>
</dbReference>
<dbReference type="PANTHER" id="PTHR40260:SF2">
    <property type="entry name" value="BLR8190 PROTEIN"/>
    <property type="match status" value="1"/>
</dbReference>
<evidence type="ECO:0000256" key="1">
    <source>
        <dbReference type="ARBA" id="ARBA00005986"/>
    </source>
</evidence>
<dbReference type="PANTHER" id="PTHR40260">
    <property type="entry name" value="BLR8190 PROTEIN"/>
    <property type="match status" value="1"/>
</dbReference>
<organism evidence="2 3">
    <name type="scientific">Cladophialophora bantiana (strain ATCC 10958 / CBS 173.52 / CDC B-1940 / NIH 8579)</name>
    <name type="common">Xylohypha bantiana</name>
    <dbReference type="NCBI Taxonomy" id="1442370"/>
    <lineage>
        <taxon>Eukaryota</taxon>
        <taxon>Fungi</taxon>
        <taxon>Dikarya</taxon>
        <taxon>Ascomycota</taxon>
        <taxon>Pezizomycotina</taxon>
        <taxon>Eurotiomycetes</taxon>
        <taxon>Chaetothyriomycetidae</taxon>
        <taxon>Chaetothyriales</taxon>
        <taxon>Herpotrichiellaceae</taxon>
        <taxon>Cladophialophora</taxon>
    </lineage>
</organism>
<dbReference type="VEuPathDB" id="FungiDB:Z519_00416"/>
<dbReference type="InterPro" id="IPR009799">
    <property type="entry name" value="EthD_dom"/>
</dbReference>
<dbReference type="Proteomes" id="UP000053789">
    <property type="component" value="Unassembled WGS sequence"/>
</dbReference>
<dbReference type="GeneID" id="27693344"/>
<evidence type="ECO:0000313" key="2">
    <source>
        <dbReference type="EMBL" id="KIW98753.1"/>
    </source>
</evidence>
<dbReference type="SUPFAM" id="SSF54909">
    <property type="entry name" value="Dimeric alpha+beta barrel"/>
    <property type="match status" value="1"/>
</dbReference>
<proteinExistence type="inferred from homology"/>
<dbReference type="NCBIfam" id="TIGR02118">
    <property type="entry name" value="EthD family reductase"/>
    <property type="match status" value="1"/>
</dbReference>
<dbReference type="HOGENOM" id="CLU_115019_1_2_1"/>
<dbReference type="GO" id="GO:0016491">
    <property type="term" value="F:oxidoreductase activity"/>
    <property type="evidence" value="ECO:0007669"/>
    <property type="project" value="InterPro"/>
</dbReference>
<dbReference type="Gene3D" id="3.30.70.100">
    <property type="match status" value="1"/>
</dbReference>
<evidence type="ECO:0000313" key="3">
    <source>
        <dbReference type="Proteomes" id="UP000053789"/>
    </source>
</evidence>
<name>A0A0D2HZ48_CLAB1</name>
<gene>
    <name evidence="2" type="ORF">Z519_00416</name>
</gene>
<dbReference type="EMBL" id="KN846980">
    <property type="protein sequence ID" value="KIW98753.1"/>
    <property type="molecule type" value="Genomic_DNA"/>
</dbReference>
<comment type="similarity">
    <text evidence="1">Belongs to the tpcK family.</text>
</comment>
<protein>
    <recommendedName>
        <fullName evidence="4">EthD domain-containing protein</fullName>
    </recommendedName>
</protein>
<sequence>MPYIAMIAYPDIPGTNFNEKSYVENHLPMVFQHWAQYGLLYWQVVSFSKSSDGSRTYIAAASMTWNSAGSFNKATASDSMTMTVDDLKNFSNIQPIFLNGTVIGSG</sequence>
<evidence type="ECO:0008006" key="4">
    <source>
        <dbReference type="Google" id="ProtNLM"/>
    </source>
</evidence>
<reference evidence="2" key="1">
    <citation type="submission" date="2015-01" db="EMBL/GenBank/DDBJ databases">
        <title>The Genome Sequence of Cladophialophora bantiana CBS 173.52.</title>
        <authorList>
            <consortium name="The Broad Institute Genomics Platform"/>
            <person name="Cuomo C."/>
            <person name="de Hoog S."/>
            <person name="Gorbushina A."/>
            <person name="Stielow B."/>
            <person name="Teixiera M."/>
            <person name="Abouelleil A."/>
            <person name="Chapman S.B."/>
            <person name="Priest M."/>
            <person name="Young S.K."/>
            <person name="Wortman J."/>
            <person name="Nusbaum C."/>
            <person name="Birren B."/>
        </authorList>
    </citation>
    <scope>NUCLEOTIDE SEQUENCE [LARGE SCALE GENOMIC DNA]</scope>
    <source>
        <strain evidence="2">CBS 173.52</strain>
    </source>
</reference>
<accession>A0A0D2HZ48</accession>
<dbReference type="AlphaFoldDB" id="A0A0D2HZ48"/>
<keyword evidence="3" id="KW-1185">Reference proteome</keyword>